<dbReference type="Gene3D" id="3.40.30.10">
    <property type="entry name" value="Glutaredoxin"/>
    <property type="match status" value="1"/>
</dbReference>
<protein>
    <recommendedName>
        <fullName evidence="3">Thioredoxin domain-containing protein</fullName>
    </recommendedName>
</protein>
<keyword evidence="2" id="KW-1185">Reference proteome</keyword>
<comment type="caution">
    <text evidence="1">The sequence shown here is derived from an EMBL/GenBank/DDBJ whole genome shotgun (WGS) entry which is preliminary data.</text>
</comment>
<dbReference type="RefSeq" id="WP_386048315.1">
    <property type="nucleotide sequence ID" value="NZ_JBHUIO010000009.1"/>
</dbReference>
<dbReference type="Proteomes" id="UP001597343">
    <property type="component" value="Unassembled WGS sequence"/>
</dbReference>
<dbReference type="InterPro" id="IPR036249">
    <property type="entry name" value="Thioredoxin-like_sf"/>
</dbReference>
<sequence>MYILFSFFFSMVVAAILIFLSRCKKTLGEIALLPRYGTGAVDVHPLVGKHISHIDTRIPLPENVKAGWAIVMLMSATCPYCLNRMEEFHKLYLPQYSLPHVCLVQVEEEGQLQKFRTVYERLPLIPVSGMMFQELELNLIPGFLLVDEKGTIVVAVSRIGDLESETAKFLRAHEQIADDLILT</sequence>
<organism evidence="1 2">
    <name type="scientific">Tumebacillus lipolyticus</name>
    <dbReference type="NCBI Taxonomy" id="1280370"/>
    <lineage>
        <taxon>Bacteria</taxon>
        <taxon>Bacillati</taxon>
        <taxon>Bacillota</taxon>
        <taxon>Bacilli</taxon>
        <taxon>Bacillales</taxon>
        <taxon>Alicyclobacillaceae</taxon>
        <taxon>Tumebacillus</taxon>
    </lineage>
</organism>
<dbReference type="SUPFAM" id="SSF52833">
    <property type="entry name" value="Thioredoxin-like"/>
    <property type="match status" value="1"/>
</dbReference>
<evidence type="ECO:0000313" key="2">
    <source>
        <dbReference type="Proteomes" id="UP001597343"/>
    </source>
</evidence>
<gene>
    <name evidence="1" type="ORF">ACFSOY_16090</name>
</gene>
<evidence type="ECO:0000313" key="1">
    <source>
        <dbReference type="EMBL" id="MFD2171484.1"/>
    </source>
</evidence>
<name>A0ABW5A0M0_9BACL</name>
<dbReference type="EMBL" id="JBHUIO010000009">
    <property type="protein sequence ID" value="MFD2171484.1"/>
    <property type="molecule type" value="Genomic_DNA"/>
</dbReference>
<proteinExistence type="predicted"/>
<evidence type="ECO:0008006" key="3">
    <source>
        <dbReference type="Google" id="ProtNLM"/>
    </source>
</evidence>
<accession>A0ABW5A0M0</accession>
<reference evidence="2" key="1">
    <citation type="journal article" date="2019" name="Int. J. Syst. Evol. Microbiol.">
        <title>The Global Catalogue of Microorganisms (GCM) 10K type strain sequencing project: providing services to taxonomists for standard genome sequencing and annotation.</title>
        <authorList>
            <consortium name="The Broad Institute Genomics Platform"/>
            <consortium name="The Broad Institute Genome Sequencing Center for Infectious Disease"/>
            <person name="Wu L."/>
            <person name="Ma J."/>
        </authorList>
    </citation>
    <scope>NUCLEOTIDE SEQUENCE [LARGE SCALE GENOMIC DNA]</scope>
    <source>
        <strain evidence="2">CGMCC 1.13574</strain>
    </source>
</reference>